<dbReference type="Gene3D" id="3.30.559.30">
    <property type="entry name" value="Nonribosomal peptide synthetase, condensation domain"/>
    <property type="match status" value="1"/>
</dbReference>
<sequence>MTSEWTFPASFAQERVWTANQLDPDSPVYNVSVLWRFPTGITAAQAVEILGQVVARHESLRTHLRMVDGALVQVVRAAEPLELPELDLSDLPANEQTVRYDETLAELARTPIPLDAPPLWRARLARFAEDRVGLQLVVHHAIFDSHSVVLLDAELAAFARAALTGAPADVPELPIQYADFAVWQREQLTDEEVDRQLAFWREHLAGAPAVTGLPLDRPRPAQLDFAGDEVRFDLPEGLLDEIGQLAAGTSTTPYMVLLAAFGTLLSRLSGDPEVVVGISTAGRDSAELTPLIGMFVNPVALRCDLTGDPTVTELLGRVRVGLVDVMEHAQTPFQRIVGAVAPHRDPSVQPVFQTALNLIPDSGLDPVALGTTKDDLAFDITDGTSRLVYRTDLFDRATAETIVARYLRLLTAAVADPGTRLSALPLLADIERTLLRSWTGTGPAVTSTTLVAELERQAAATPAAVALICDGEELSYAELAARANRLARLLVRRGAGPEARVTLLLPRSVELVVAMLAVLKSGAAYLPVDTTYPANRIEFLLTDAEPALVLATPQTAALAPADALVLDPTTAADLDGADLTDDDRRAPLRPEHPAYLLYTSGSTGRPKGVLVEHRAVTAYLAWARDTYPGLAGTALLHSPVSFDLTVTGLFGPLTVGGTVRLAGIDTPAARAGGPPTFLKVTPSHLPLLDDALSPTTDLVIGGEALTGEQLAGWRSAHPEVAVINEYGPTEATVGCVAARIAPRQPVAAGPVPIGRSTWDTRVHLLDNALNPVPPGVVGELYVAGAQLARGYLRRPALTAERFLPCPDGPPGERMYRTGDLARWRADGALEYLGRRDNQVKVRGMRIELGEIESVLRARPDVDVAAVVVRVDAGEPRLVAYLVGRADEATLAAELALDLPAHLVPDAFVRLDVLPLTPNGKLDTAALPAPAAAAPEGFLAPRTDAEALVAEVYAEILQVEKVGALDDFFALGGNSLRGMRAMARIRAEVDVELPMRALFSSPVVADLAAQIEQRIAAELDGLSETEVAALLAADKDTPA</sequence>
<proteinExistence type="predicted"/>
<dbReference type="InterPro" id="IPR000873">
    <property type="entry name" value="AMP-dep_synth/lig_dom"/>
</dbReference>
<protein>
    <submittedName>
        <fullName evidence="3">Amino acid adenylation domain-containing protein</fullName>
    </submittedName>
</protein>
<dbReference type="PROSITE" id="PS00455">
    <property type="entry name" value="AMP_BINDING"/>
    <property type="match status" value="1"/>
</dbReference>
<dbReference type="InterPro" id="IPR029058">
    <property type="entry name" value="AB_hydrolase_fold"/>
</dbReference>
<dbReference type="Gene3D" id="3.40.50.980">
    <property type="match status" value="2"/>
</dbReference>
<dbReference type="InterPro" id="IPR020845">
    <property type="entry name" value="AMP-binding_CS"/>
</dbReference>
<feature type="domain" description="Carrier" evidence="2">
    <location>
        <begin position="939"/>
        <end position="1014"/>
    </location>
</feature>
<evidence type="ECO:0000313" key="3">
    <source>
        <dbReference type="EMBL" id="MFC5923063.1"/>
    </source>
</evidence>
<dbReference type="PANTHER" id="PTHR45527">
    <property type="entry name" value="NONRIBOSOMAL PEPTIDE SYNTHETASE"/>
    <property type="match status" value="1"/>
</dbReference>
<dbReference type="Gene3D" id="3.30.559.10">
    <property type="entry name" value="Chloramphenicol acetyltransferase-like domain"/>
    <property type="match status" value="1"/>
</dbReference>
<dbReference type="InterPro" id="IPR023213">
    <property type="entry name" value="CAT-like_dom_sf"/>
</dbReference>
<gene>
    <name evidence="3" type="ORF">ACFQGL_06865</name>
</gene>
<name>A0ABW1H1M7_9ACTN</name>
<reference evidence="4" key="1">
    <citation type="journal article" date="2019" name="Int. J. Syst. Evol. Microbiol.">
        <title>The Global Catalogue of Microorganisms (GCM) 10K type strain sequencing project: providing services to taxonomists for standard genome sequencing and annotation.</title>
        <authorList>
            <consortium name="The Broad Institute Genomics Platform"/>
            <consortium name="The Broad Institute Genome Sequencing Center for Infectious Disease"/>
            <person name="Wu L."/>
            <person name="Ma J."/>
        </authorList>
    </citation>
    <scope>NUCLEOTIDE SEQUENCE [LARGE SCALE GENOMIC DNA]</scope>
    <source>
        <strain evidence="4">CGMCC 4.7144</strain>
    </source>
</reference>
<dbReference type="PANTHER" id="PTHR45527:SF1">
    <property type="entry name" value="FATTY ACID SYNTHASE"/>
    <property type="match status" value="1"/>
</dbReference>
<accession>A0ABW1H1M7</accession>
<dbReference type="Gene3D" id="2.30.38.10">
    <property type="entry name" value="Luciferase, Domain 3"/>
    <property type="match status" value="1"/>
</dbReference>
<dbReference type="CDD" id="cd19531">
    <property type="entry name" value="LCL_NRPS-like"/>
    <property type="match status" value="1"/>
</dbReference>
<keyword evidence="4" id="KW-1185">Reference proteome</keyword>
<organism evidence="3 4">
    <name type="scientific">Micromonospora vulcania</name>
    <dbReference type="NCBI Taxonomy" id="1441873"/>
    <lineage>
        <taxon>Bacteria</taxon>
        <taxon>Bacillati</taxon>
        <taxon>Actinomycetota</taxon>
        <taxon>Actinomycetes</taxon>
        <taxon>Micromonosporales</taxon>
        <taxon>Micromonosporaceae</taxon>
        <taxon>Micromonospora</taxon>
    </lineage>
</organism>
<dbReference type="Pfam" id="PF00668">
    <property type="entry name" value="Condensation"/>
    <property type="match status" value="1"/>
</dbReference>
<dbReference type="Gene3D" id="3.30.300.30">
    <property type="match status" value="1"/>
</dbReference>
<dbReference type="Pfam" id="PF00550">
    <property type="entry name" value="PP-binding"/>
    <property type="match status" value="1"/>
</dbReference>
<evidence type="ECO:0000259" key="2">
    <source>
        <dbReference type="PROSITE" id="PS50075"/>
    </source>
</evidence>
<dbReference type="InterPro" id="IPR036736">
    <property type="entry name" value="ACP-like_sf"/>
</dbReference>
<dbReference type="NCBIfam" id="TIGR01733">
    <property type="entry name" value="AA-adenyl-dom"/>
    <property type="match status" value="1"/>
</dbReference>
<comment type="caution">
    <text evidence="3">The sequence shown here is derived from an EMBL/GenBank/DDBJ whole genome shotgun (WGS) entry which is preliminary data.</text>
</comment>
<dbReference type="Pfam" id="PF00501">
    <property type="entry name" value="AMP-binding"/>
    <property type="match status" value="1"/>
</dbReference>
<dbReference type="SUPFAM" id="SSF52777">
    <property type="entry name" value="CoA-dependent acyltransferases"/>
    <property type="match status" value="2"/>
</dbReference>
<dbReference type="EMBL" id="JBHSQS010000003">
    <property type="protein sequence ID" value="MFC5923063.1"/>
    <property type="molecule type" value="Genomic_DNA"/>
</dbReference>
<evidence type="ECO:0000256" key="1">
    <source>
        <dbReference type="ARBA" id="ARBA00001957"/>
    </source>
</evidence>
<evidence type="ECO:0000313" key="4">
    <source>
        <dbReference type="Proteomes" id="UP001596226"/>
    </source>
</evidence>
<dbReference type="CDD" id="cd05930">
    <property type="entry name" value="A_NRPS"/>
    <property type="match status" value="1"/>
</dbReference>
<dbReference type="InterPro" id="IPR025110">
    <property type="entry name" value="AMP-bd_C"/>
</dbReference>
<dbReference type="InterPro" id="IPR045851">
    <property type="entry name" value="AMP-bd_C_sf"/>
</dbReference>
<dbReference type="PROSITE" id="PS50075">
    <property type="entry name" value="CARRIER"/>
    <property type="match status" value="1"/>
</dbReference>
<dbReference type="InterPro" id="IPR009081">
    <property type="entry name" value="PP-bd_ACP"/>
</dbReference>
<comment type="cofactor">
    <cofactor evidence="1">
        <name>pantetheine 4'-phosphate</name>
        <dbReference type="ChEBI" id="CHEBI:47942"/>
    </cofactor>
</comment>
<dbReference type="InterPro" id="IPR010071">
    <property type="entry name" value="AA_adenyl_dom"/>
</dbReference>
<dbReference type="Pfam" id="PF13193">
    <property type="entry name" value="AMP-binding_C"/>
    <property type="match status" value="1"/>
</dbReference>
<dbReference type="Proteomes" id="UP001596226">
    <property type="component" value="Unassembled WGS sequence"/>
</dbReference>
<dbReference type="InterPro" id="IPR001242">
    <property type="entry name" value="Condensation_dom"/>
</dbReference>
<dbReference type="SUPFAM" id="SSF47336">
    <property type="entry name" value="ACP-like"/>
    <property type="match status" value="1"/>
</dbReference>
<dbReference type="RefSeq" id="WP_377507061.1">
    <property type="nucleotide sequence ID" value="NZ_JBHSQS010000003.1"/>
</dbReference>
<dbReference type="Gene3D" id="3.40.50.1820">
    <property type="entry name" value="alpha/beta hydrolase"/>
    <property type="match status" value="1"/>
</dbReference>
<dbReference type="SUPFAM" id="SSF56801">
    <property type="entry name" value="Acetyl-CoA synthetase-like"/>
    <property type="match status" value="1"/>
</dbReference>